<proteinExistence type="predicted"/>
<evidence type="ECO:0000313" key="1">
    <source>
        <dbReference type="EMBL" id="KAF3511678.1"/>
    </source>
</evidence>
<evidence type="ECO:0000313" key="2">
    <source>
        <dbReference type="Proteomes" id="UP000712600"/>
    </source>
</evidence>
<gene>
    <name evidence="1" type="ORF">F2Q69_00005875</name>
</gene>
<reference evidence="1" key="1">
    <citation type="submission" date="2019-12" db="EMBL/GenBank/DDBJ databases">
        <title>Genome sequencing and annotation of Brassica cretica.</title>
        <authorList>
            <person name="Studholme D.J."/>
            <person name="Sarris P."/>
        </authorList>
    </citation>
    <scope>NUCLEOTIDE SEQUENCE</scope>
    <source>
        <strain evidence="1">PFS-109/04</strain>
        <tissue evidence="1">Leaf</tissue>
    </source>
</reference>
<dbReference type="EMBL" id="QGKX02001521">
    <property type="protein sequence ID" value="KAF3511678.1"/>
    <property type="molecule type" value="Genomic_DNA"/>
</dbReference>
<dbReference type="Proteomes" id="UP000712600">
    <property type="component" value="Unassembled WGS sequence"/>
</dbReference>
<name>A0A8S9P3E5_BRACR</name>
<comment type="caution">
    <text evidence="1">The sequence shown here is derived from an EMBL/GenBank/DDBJ whole genome shotgun (WGS) entry which is preliminary data.</text>
</comment>
<dbReference type="AlphaFoldDB" id="A0A8S9P3E5"/>
<sequence>MCPMIGYQPENDLLKNIHTDSRMEKFCSRTLEARGWNPKPEQEPGSWSRNPEAGDFVSCTVVSSSSFSLDLIGDVCPGEWTKIFDPIQTRDETFPPWWGLVGVGRKLDGEAGNDFSLPFLRLSSSMNHVEECMGPDPGILRGRILARLRIRGMRRFNKTRRPKLRTLMLDSAGIACASWACISCNEHSFMSSCRGTFSMFLLVPGDNLVDYGYRRNQRLDGLLSWNPEAGWTIVLEPGGWLDYRPGTRRLVGLSSWNPEAGWTIVLQPGGWLDYRPGTRRLDGLSSWNPEAGWTIVLEPEGWMDYSPGTRRLVELLSRNPEMLLGPRGVVRIRRSFLDPGGRILEPARKTLNTEVDNRFGIRRLSKDLERFLLDPDVVLNPEVALDPEVVLNPEVSFGPGGSFEPGGCSRPEGTIVRLPRQNYSRYLFGFRIQPFGSWPLSSSYAVFYFCRKSLTGLEGAGVGVITQVPCFAAFHVWRSRVLIAPWTPMRLRLHRGFSTLRLYLCLLRCCKNWHVSYDAPCVRYFALYGICSLPESKRVSSSGSTLHYKCFVSRMGVGSLPGILYLTAYYGLWDGCRGRSRSFSQQEPGLDDISQPASPGQDIALVILLPQVLLRYGPCSNLGENKFHGDRPGSSRRFQVLDLLRDDLARFRTLVSFHWMSRLILGARGLKKIQDPSLACRWMARLVRFAGEDHLYLLKSAVGDLLPRSRAGILDPGFALQ</sequence>
<accession>A0A8S9P3E5</accession>
<organism evidence="1 2">
    <name type="scientific">Brassica cretica</name>
    <name type="common">Mustard</name>
    <dbReference type="NCBI Taxonomy" id="69181"/>
    <lineage>
        <taxon>Eukaryota</taxon>
        <taxon>Viridiplantae</taxon>
        <taxon>Streptophyta</taxon>
        <taxon>Embryophyta</taxon>
        <taxon>Tracheophyta</taxon>
        <taxon>Spermatophyta</taxon>
        <taxon>Magnoliopsida</taxon>
        <taxon>eudicotyledons</taxon>
        <taxon>Gunneridae</taxon>
        <taxon>Pentapetalae</taxon>
        <taxon>rosids</taxon>
        <taxon>malvids</taxon>
        <taxon>Brassicales</taxon>
        <taxon>Brassicaceae</taxon>
        <taxon>Brassiceae</taxon>
        <taxon>Brassica</taxon>
    </lineage>
</organism>
<protein>
    <submittedName>
        <fullName evidence="1">Uncharacterized protein</fullName>
    </submittedName>
</protein>